<keyword evidence="5" id="KW-1185">Reference proteome</keyword>
<dbReference type="PROSITE" id="PS51257">
    <property type="entry name" value="PROKAR_LIPOPROTEIN"/>
    <property type="match status" value="1"/>
</dbReference>
<feature type="domain" description="Soluble ligand binding" evidence="3">
    <location>
        <begin position="132"/>
        <end position="180"/>
    </location>
</feature>
<dbReference type="NCBIfam" id="TIGR03027">
    <property type="entry name" value="pepcterm_export"/>
    <property type="match status" value="1"/>
</dbReference>
<dbReference type="GO" id="GO:0015159">
    <property type="term" value="F:polysaccharide transmembrane transporter activity"/>
    <property type="evidence" value="ECO:0007669"/>
    <property type="project" value="InterPro"/>
</dbReference>
<name>A0A1I1NK12_9GAMM</name>
<accession>A0A1I1NK12</accession>
<evidence type="ECO:0000259" key="2">
    <source>
        <dbReference type="Pfam" id="PF02563"/>
    </source>
</evidence>
<reference evidence="4 5" key="1">
    <citation type="submission" date="2016-10" db="EMBL/GenBank/DDBJ databases">
        <authorList>
            <person name="de Groot N.N."/>
        </authorList>
    </citation>
    <scope>NUCLEOTIDE SEQUENCE [LARGE SCALE GENOMIC DNA]</scope>
    <source>
        <strain evidence="4 5">HL3</strain>
    </source>
</reference>
<dbReference type="PANTHER" id="PTHR33619">
    <property type="entry name" value="POLYSACCHARIDE EXPORT PROTEIN GFCE-RELATED"/>
    <property type="match status" value="1"/>
</dbReference>
<dbReference type="STRING" id="1123397.SAMN05660831_00315"/>
<dbReference type="PANTHER" id="PTHR33619:SF3">
    <property type="entry name" value="POLYSACCHARIDE EXPORT PROTEIN GFCE-RELATED"/>
    <property type="match status" value="1"/>
</dbReference>
<gene>
    <name evidence="4" type="ORF">SAMN05660831_00315</name>
</gene>
<dbReference type="InterPro" id="IPR003715">
    <property type="entry name" value="Poly_export_N"/>
</dbReference>
<evidence type="ECO:0000313" key="4">
    <source>
        <dbReference type="EMBL" id="SFC97989.1"/>
    </source>
</evidence>
<sequence length="217" mass="23194">MKEGPGGLLLAVLALLLVVLQGCGGGAVQREGEGAGPVAPDGMEGYRLVESYRIGVDDTLQVSVWRHEDLSVSVPVRPDGRISVPLGGEIEAAGRTPPEVARSIEGALSEFVRDPQVAVIVTELNSHEYLSRVRVTGAVPSPLSIPYRPGMTVLDLVLEAGGVTEFAAPSRSRVYRRTGTKTETMSVRLDRILEDGDLDSNIELRPGDVVTVPERVF</sequence>
<dbReference type="Pfam" id="PF10531">
    <property type="entry name" value="SLBB"/>
    <property type="match status" value="1"/>
</dbReference>
<dbReference type="Proteomes" id="UP000198611">
    <property type="component" value="Unassembled WGS sequence"/>
</dbReference>
<keyword evidence="1" id="KW-0732">Signal</keyword>
<dbReference type="InterPro" id="IPR017477">
    <property type="entry name" value="PEP-CTERM_polysacc_export"/>
</dbReference>
<evidence type="ECO:0000313" key="5">
    <source>
        <dbReference type="Proteomes" id="UP000198611"/>
    </source>
</evidence>
<evidence type="ECO:0000259" key="3">
    <source>
        <dbReference type="Pfam" id="PF10531"/>
    </source>
</evidence>
<dbReference type="AlphaFoldDB" id="A0A1I1NK12"/>
<evidence type="ECO:0000256" key="1">
    <source>
        <dbReference type="ARBA" id="ARBA00022729"/>
    </source>
</evidence>
<proteinExistence type="predicted"/>
<dbReference type="Gene3D" id="3.30.1950.10">
    <property type="entry name" value="wza like domain"/>
    <property type="match status" value="1"/>
</dbReference>
<dbReference type="EMBL" id="FOMJ01000001">
    <property type="protein sequence ID" value="SFC97989.1"/>
    <property type="molecule type" value="Genomic_DNA"/>
</dbReference>
<feature type="domain" description="Polysaccharide export protein N-terminal" evidence="2">
    <location>
        <begin position="50"/>
        <end position="122"/>
    </location>
</feature>
<dbReference type="Pfam" id="PF02563">
    <property type="entry name" value="Poly_export"/>
    <property type="match status" value="1"/>
</dbReference>
<organism evidence="4 5">
    <name type="scientific">Thiohalospira halophila DSM 15071</name>
    <dbReference type="NCBI Taxonomy" id="1123397"/>
    <lineage>
        <taxon>Bacteria</taxon>
        <taxon>Pseudomonadati</taxon>
        <taxon>Pseudomonadota</taxon>
        <taxon>Gammaproteobacteria</taxon>
        <taxon>Thiohalospirales</taxon>
        <taxon>Thiohalospiraceae</taxon>
        <taxon>Thiohalospira</taxon>
    </lineage>
</organism>
<dbReference type="Gene3D" id="3.10.560.10">
    <property type="entry name" value="Outer membrane lipoprotein wza domain like"/>
    <property type="match status" value="1"/>
</dbReference>
<protein>
    <submittedName>
        <fullName evidence="4">Polysaccharide export outer membrane protein</fullName>
    </submittedName>
</protein>
<dbReference type="InterPro" id="IPR049712">
    <property type="entry name" value="Poly_export"/>
</dbReference>
<dbReference type="InterPro" id="IPR019554">
    <property type="entry name" value="Soluble_ligand-bd"/>
</dbReference>